<dbReference type="PANTHER" id="PTHR45723">
    <property type="entry name" value="SERINE/THREONINE-PROTEIN KINASE RIO1"/>
    <property type="match status" value="1"/>
</dbReference>
<evidence type="ECO:0000256" key="8">
    <source>
        <dbReference type="ARBA" id="ARBA00022840"/>
    </source>
</evidence>
<dbReference type="SUPFAM" id="SSF56112">
    <property type="entry name" value="Protein kinase-like (PK-like)"/>
    <property type="match status" value="1"/>
</dbReference>
<comment type="catalytic activity">
    <reaction evidence="10">
        <text>L-threonyl-[protein] + ATP = O-phospho-L-threonyl-[protein] + ADP + H(+)</text>
        <dbReference type="Rhea" id="RHEA:46608"/>
        <dbReference type="Rhea" id="RHEA-COMP:11060"/>
        <dbReference type="Rhea" id="RHEA-COMP:11605"/>
        <dbReference type="ChEBI" id="CHEBI:15378"/>
        <dbReference type="ChEBI" id="CHEBI:30013"/>
        <dbReference type="ChEBI" id="CHEBI:30616"/>
        <dbReference type="ChEBI" id="CHEBI:61977"/>
        <dbReference type="ChEBI" id="CHEBI:456216"/>
        <dbReference type="EC" id="2.7.11.1"/>
    </reaction>
</comment>
<keyword evidence="6" id="KW-0547">Nucleotide-binding</keyword>
<accession>A0A095T6T0</accession>
<dbReference type="Proteomes" id="UP000029577">
    <property type="component" value="Unassembled WGS sequence"/>
</dbReference>
<feature type="region of interest" description="Disordered" evidence="12">
    <location>
        <begin position="65"/>
        <end position="86"/>
    </location>
</feature>
<name>A0A095T6T0_9GAMM</name>
<keyword evidence="3" id="KW-0723">Serine/threonine-protein kinase</keyword>
<dbReference type="GO" id="GO:0005524">
    <property type="term" value="F:ATP binding"/>
    <property type="evidence" value="ECO:0007669"/>
    <property type="project" value="UniProtKB-KW"/>
</dbReference>
<keyword evidence="5" id="KW-0479">Metal-binding</keyword>
<dbReference type="Gene3D" id="3.30.200.20">
    <property type="entry name" value="Phosphorylase Kinase, domain 1"/>
    <property type="match status" value="1"/>
</dbReference>
<protein>
    <recommendedName>
        <fullName evidence="2">non-specific serine/threonine protein kinase</fullName>
        <ecNumber evidence="2">2.7.11.1</ecNumber>
    </recommendedName>
</protein>
<dbReference type="Gene3D" id="1.10.510.10">
    <property type="entry name" value="Transferase(Phosphotransferase) domain 1"/>
    <property type="match status" value="1"/>
</dbReference>
<evidence type="ECO:0000256" key="3">
    <source>
        <dbReference type="ARBA" id="ARBA00022527"/>
    </source>
</evidence>
<keyword evidence="15" id="KW-1185">Reference proteome</keyword>
<dbReference type="InterPro" id="IPR018935">
    <property type="entry name" value="RIO_kinase_CS"/>
</dbReference>
<dbReference type="Pfam" id="PF01163">
    <property type="entry name" value="RIO1"/>
    <property type="match status" value="1"/>
</dbReference>
<evidence type="ECO:0000256" key="2">
    <source>
        <dbReference type="ARBA" id="ARBA00012513"/>
    </source>
</evidence>
<feature type="domain" description="RIO kinase" evidence="13">
    <location>
        <begin position="7"/>
        <end position="235"/>
    </location>
</feature>
<evidence type="ECO:0000313" key="14">
    <source>
        <dbReference type="EMBL" id="KGD72581.1"/>
    </source>
</evidence>
<evidence type="ECO:0000256" key="10">
    <source>
        <dbReference type="ARBA" id="ARBA00047899"/>
    </source>
</evidence>
<evidence type="ECO:0000313" key="15">
    <source>
        <dbReference type="Proteomes" id="UP000029577"/>
    </source>
</evidence>
<evidence type="ECO:0000256" key="7">
    <source>
        <dbReference type="ARBA" id="ARBA00022777"/>
    </source>
</evidence>
<dbReference type="AlphaFoldDB" id="A0A095T6T0"/>
<keyword evidence="7 14" id="KW-0418">Kinase</keyword>
<dbReference type="InterPro" id="IPR018934">
    <property type="entry name" value="RIO_dom"/>
</dbReference>
<dbReference type="GO" id="GO:0004674">
    <property type="term" value="F:protein serine/threonine kinase activity"/>
    <property type="evidence" value="ECO:0007669"/>
    <property type="project" value="UniProtKB-KW"/>
</dbReference>
<dbReference type="RefSeq" id="WP_038022341.1">
    <property type="nucleotide sequence ID" value="NZ_JPKR02000003.1"/>
</dbReference>
<dbReference type="InterPro" id="IPR000687">
    <property type="entry name" value="RIO_kinase"/>
</dbReference>
<evidence type="ECO:0000256" key="6">
    <source>
        <dbReference type="ARBA" id="ARBA00022741"/>
    </source>
</evidence>
<evidence type="ECO:0000256" key="12">
    <source>
        <dbReference type="SAM" id="MobiDB-lite"/>
    </source>
</evidence>
<dbReference type="STRING" id="642227.HA49_17965"/>
<dbReference type="InterPro" id="IPR011009">
    <property type="entry name" value="Kinase-like_dom_sf"/>
</dbReference>
<comment type="caution">
    <text evidence="14">The sequence shown here is derived from an EMBL/GenBank/DDBJ whole genome shotgun (WGS) entry which is preliminary data.</text>
</comment>
<reference evidence="14" key="1">
    <citation type="submission" date="2014-12" db="EMBL/GenBank/DDBJ databases">
        <title>The draft genome of the Tatumella morbirosei type strain, LMG23360T isolated from pineapple rot.</title>
        <authorList>
            <person name="Smits T.H."/>
            <person name="Palmer M."/>
            <person name="Venter S.N."/>
            <person name="Duffy B."/>
            <person name="Steenkamp E.T."/>
            <person name="Chan W.Y."/>
            <person name="Coutinho T.A."/>
            <person name="Coetzee M.P."/>
            <person name="De Maayer P."/>
        </authorList>
    </citation>
    <scope>NUCLEOTIDE SEQUENCE [LARGE SCALE GENOMIC DNA]</scope>
    <source>
        <strain evidence="14">LMG 23360</strain>
    </source>
</reference>
<dbReference type="SMART" id="SM00090">
    <property type="entry name" value="RIO"/>
    <property type="match status" value="1"/>
</dbReference>
<keyword evidence="9" id="KW-0460">Magnesium</keyword>
<evidence type="ECO:0000256" key="9">
    <source>
        <dbReference type="ARBA" id="ARBA00022842"/>
    </source>
</evidence>
<evidence type="ECO:0000256" key="11">
    <source>
        <dbReference type="ARBA" id="ARBA00048679"/>
    </source>
</evidence>
<keyword evidence="4" id="KW-0808">Transferase</keyword>
<keyword evidence="8" id="KW-0067">ATP-binding</keyword>
<evidence type="ECO:0000256" key="4">
    <source>
        <dbReference type="ARBA" id="ARBA00022679"/>
    </source>
</evidence>
<dbReference type="InterPro" id="IPR051272">
    <property type="entry name" value="RIO-type_Ser/Thr_kinase"/>
</dbReference>
<dbReference type="PROSITE" id="PS01245">
    <property type="entry name" value="RIO1"/>
    <property type="match status" value="1"/>
</dbReference>
<dbReference type="InterPro" id="IPR048148">
    <property type="entry name" value="Prot_kin_PA4780"/>
</dbReference>
<dbReference type="EMBL" id="JPKR02000003">
    <property type="protein sequence ID" value="KGD72581.1"/>
    <property type="molecule type" value="Genomic_DNA"/>
</dbReference>
<dbReference type="NCBIfam" id="NF041645">
    <property type="entry name" value="prot_kin_PA4780"/>
    <property type="match status" value="1"/>
</dbReference>
<proteinExistence type="inferred from homology"/>
<gene>
    <name evidence="14" type="ORF">HA49_17965</name>
</gene>
<dbReference type="EC" id="2.7.11.1" evidence="2"/>
<comment type="similarity">
    <text evidence="1">Belongs to the protein kinase superfamily. RIO-type Ser/Thr kinase family.</text>
</comment>
<dbReference type="GO" id="GO:0046872">
    <property type="term" value="F:metal ion binding"/>
    <property type="evidence" value="ECO:0007669"/>
    <property type="project" value="UniProtKB-KW"/>
</dbReference>
<evidence type="ECO:0000259" key="13">
    <source>
        <dbReference type="SMART" id="SM00090"/>
    </source>
</evidence>
<evidence type="ECO:0000256" key="5">
    <source>
        <dbReference type="ARBA" id="ARBA00022723"/>
    </source>
</evidence>
<evidence type="ECO:0000256" key="1">
    <source>
        <dbReference type="ARBA" id="ARBA00009196"/>
    </source>
</evidence>
<comment type="catalytic activity">
    <reaction evidence="11">
        <text>L-seryl-[protein] + ATP = O-phospho-L-seryl-[protein] + ADP + H(+)</text>
        <dbReference type="Rhea" id="RHEA:17989"/>
        <dbReference type="Rhea" id="RHEA-COMP:9863"/>
        <dbReference type="Rhea" id="RHEA-COMP:11604"/>
        <dbReference type="ChEBI" id="CHEBI:15378"/>
        <dbReference type="ChEBI" id="CHEBI:29999"/>
        <dbReference type="ChEBI" id="CHEBI:30616"/>
        <dbReference type="ChEBI" id="CHEBI:83421"/>
        <dbReference type="ChEBI" id="CHEBI:456216"/>
        <dbReference type="EC" id="2.7.11.1"/>
    </reaction>
</comment>
<dbReference type="eggNOG" id="COG1718">
    <property type="taxonomic scope" value="Bacteria"/>
</dbReference>
<sequence length="285" mass="32204">MKIPHRLQPLIDDGLIDEVLRRLKSGKEADVFTVVCGDEIRCAKVYKEVTQRSFKQAVQYQEGRKVRNSRQNRAMQKGSKFGRKQQEESWQTAEVDALFRLDNAGVRVPCPYVCIDGVLLMELVTDAEGAVAPRLSDIVLNEQQAQNDFMVMIRQIVRMLCAGVVHGDLSEFNVLQAAEGPVIIDLPQAVDAAANHHAASMFERDVANITAYYSQFAPVLADTQYAKEIWSLYAQGKLTPETPLSGKYTEQQHQVDMDSLLDEIITAENDYYQRLRSIRQGHDDE</sequence>
<dbReference type="OrthoDB" id="9795258at2"/>
<organism evidence="14 15">
    <name type="scientific">Tatumella morbirosei</name>
    <dbReference type="NCBI Taxonomy" id="642227"/>
    <lineage>
        <taxon>Bacteria</taxon>
        <taxon>Pseudomonadati</taxon>
        <taxon>Pseudomonadota</taxon>
        <taxon>Gammaproteobacteria</taxon>
        <taxon>Enterobacterales</taxon>
        <taxon>Erwiniaceae</taxon>
        <taxon>Tatumella</taxon>
    </lineage>
</organism>